<feature type="region of interest" description="Disordered" evidence="12">
    <location>
        <begin position="56"/>
        <end position="111"/>
    </location>
</feature>
<dbReference type="GeneID" id="59234374"/>
<evidence type="ECO:0000256" key="6">
    <source>
        <dbReference type="ARBA" id="ARBA00022892"/>
    </source>
</evidence>
<evidence type="ECO:0000256" key="5">
    <source>
        <dbReference type="ARBA" id="ARBA00022490"/>
    </source>
</evidence>
<dbReference type="PANTHER" id="PTHR47219:SF9">
    <property type="entry name" value="GTPASE ACTIVATING PROTEIN AND CENTROSOME-ASSOCIATED, ISOFORM B"/>
    <property type="match status" value="1"/>
</dbReference>
<feature type="compositionally biased region" description="Polar residues" evidence="12">
    <location>
        <begin position="93"/>
        <end position="108"/>
    </location>
</feature>
<dbReference type="RefSeq" id="XP_037142466.1">
    <property type="nucleotide sequence ID" value="XM_037286571.1"/>
</dbReference>
<dbReference type="EMBL" id="CP058604">
    <property type="protein sequence ID" value="QLG70738.1"/>
    <property type="molecule type" value="Genomic_DNA"/>
</dbReference>
<evidence type="ECO:0000256" key="8">
    <source>
        <dbReference type="ARBA" id="ARBA00023054"/>
    </source>
</evidence>
<feature type="compositionally biased region" description="Basic and acidic residues" evidence="12">
    <location>
        <begin position="182"/>
        <end position="197"/>
    </location>
</feature>
<evidence type="ECO:0000256" key="7">
    <source>
        <dbReference type="ARBA" id="ARBA00022927"/>
    </source>
</evidence>
<dbReference type="InterPro" id="IPR000195">
    <property type="entry name" value="Rab-GAP-TBC_dom"/>
</dbReference>
<dbReference type="Gene3D" id="1.10.10.750">
    <property type="entry name" value="Ypt/Rab-GAP domain of gyp1p, domain 1"/>
    <property type="match status" value="1"/>
</dbReference>
<dbReference type="GO" id="GO:0015031">
    <property type="term" value="P:protein transport"/>
    <property type="evidence" value="ECO:0007669"/>
    <property type="project" value="UniProtKB-KW"/>
</dbReference>
<dbReference type="GO" id="GO:0005096">
    <property type="term" value="F:GTPase activator activity"/>
    <property type="evidence" value="ECO:0007669"/>
    <property type="project" value="UniProtKB-KW"/>
</dbReference>
<keyword evidence="7" id="KW-0653">Protein transport</keyword>
<sequence>MTEPIQNEVNTTIEFNTSDHSNDDLNTADDERNFEEKGLNVLPGIVEPNMAYSLQTAEGDLKAKPNDPLVSTHNDDVLVPPLEEASTDRSKENVSTPLSVGENRTASYSEEKEDIIKEYHSHNESSSRGVQMSAESGIHSTTEPIINELASIDEPVTPKKLYSSCEDGSGMQSDQNTTVEVHAAEDDKRMDPVREVTEPVEMTTSASTGLSNEGRQLEEETAKVEDAIHSLNAPPLPLRSHLATELAIETPSRAPENEIEPSPANSQSPVSPTLPPRNLNKRKQYAVPPPFAEEMRSQKFRQNLAMTTGAPPVPPRSKGAAKANRLASAAEINLIANRLRQTSHHYQREDDVSREYLDKGKDMLKSSFSTFLESLPSTPTMTEQPFTKEEERGHIEDNDKHVVIDWEFWTRVVNDFQSVASEPETLEEKITDGIPSQIRGIIWQLVANSKSKEFEDIYETLSNTKSPHEASIRRDLRRTKFLPEDKVECLLRILTVYSIYDPDVGYTQGMAFIATPLILNCKTSAEALGLLIRLMKFYGLRDLFLPDMPGLMILLYQFDRLLEENSPQLYNHLARQGVRSSMYATQWFLTFFAYKFPLGFVLRIFDIVLIEGIESILRFAVNLMLKNSEALLALSFDRLLDYLKNELFNYYLKESIESRNHGTLSREGMAGSDDSDTGSVLKREITSVSQTQLTNTGSIAITDDDYDIELFVHEAMHDVHVTPISLKRYAAEYDEIHQIEQQKEAQYESIKIKNKQLQMEVRKLEHDYTLLNKEHVEIANELIKNRLKIETLLDENSDQKLIILELKKQLEEEMRRQALPNPDADIPSDIREDLDRTIRRNAEVMSENAKLQDKISEQERIISELKIANHGESRIPLLDSKPPLANSWSGFKKVFK</sequence>
<reference evidence="14 15" key="1">
    <citation type="submission" date="2020-07" db="EMBL/GenBank/DDBJ databases">
        <title>The yeast mating-type switching endonuclease HO is a domesticated member of an unorthodox homing genetic element family.</title>
        <authorList>
            <person name="Coughlan A.Y."/>
            <person name="Lombardi L."/>
            <person name="Braun-Galleani S."/>
            <person name="Martos A.R."/>
            <person name="Galeote V."/>
            <person name="Bigey F."/>
            <person name="Dequin S."/>
            <person name="Byrne K.P."/>
            <person name="Wolfe K.H."/>
        </authorList>
    </citation>
    <scope>NUCLEOTIDE SEQUENCE [LARGE SCALE GENOMIC DNA]</scope>
    <source>
        <strain evidence="14 15">NRRL Y-6702</strain>
    </source>
</reference>
<feature type="region of interest" description="Disordered" evidence="12">
    <location>
        <begin position="252"/>
        <end position="282"/>
    </location>
</feature>
<evidence type="ECO:0000256" key="3">
    <source>
        <dbReference type="ARBA" id="ARBA00022468"/>
    </source>
</evidence>
<keyword evidence="15" id="KW-1185">Reference proteome</keyword>
<dbReference type="InterPro" id="IPR035969">
    <property type="entry name" value="Rab-GAP_TBC_sf"/>
</dbReference>
<keyword evidence="5" id="KW-0963">Cytoplasm</keyword>
<organism evidence="14 15">
    <name type="scientific">Zygotorulaspora mrakii</name>
    <name type="common">Zygosaccharomyces mrakii</name>
    <dbReference type="NCBI Taxonomy" id="42260"/>
    <lineage>
        <taxon>Eukaryota</taxon>
        <taxon>Fungi</taxon>
        <taxon>Dikarya</taxon>
        <taxon>Ascomycota</taxon>
        <taxon>Saccharomycotina</taxon>
        <taxon>Saccharomycetes</taxon>
        <taxon>Saccharomycetales</taxon>
        <taxon>Saccharomycetaceae</taxon>
        <taxon>Zygotorulaspora</taxon>
    </lineage>
</organism>
<evidence type="ECO:0000256" key="1">
    <source>
        <dbReference type="ARBA" id="ARBA00004496"/>
    </source>
</evidence>
<dbReference type="OrthoDB" id="295078at2759"/>
<feature type="region of interest" description="Disordered" evidence="12">
    <location>
        <begin position="158"/>
        <end position="177"/>
    </location>
</feature>
<keyword evidence="8 11" id="KW-0175">Coiled coil</keyword>
<feature type="compositionally biased region" description="Polar residues" evidence="12">
    <location>
        <begin position="1"/>
        <end position="19"/>
    </location>
</feature>
<keyword evidence="2" id="KW-0813">Transport</keyword>
<dbReference type="GO" id="GO:0031267">
    <property type="term" value="F:small GTPase binding"/>
    <property type="evidence" value="ECO:0007669"/>
    <property type="project" value="TreeGrafter"/>
</dbReference>
<dbReference type="Gene3D" id="1.10.472.80">
    <property type="entry name" value="Ypt/Rab-GAP domain of gyp1p, domain 3"/>
    <property type="match status" value="1"/>
</dbReference>
<feature type="region of interest" description="Disordered" evidence="12">
    <location>
        <begin position="182"/>
        <end position="222"/>
    </location>
</feature>
<comment type="subcellular location">
    <subcellularLocation>
        <location evidence="1">Cytoplasm</location>
    </subcellularLocation>
</comment>
<evidence type="ECO:0000256" key="2">
    <source>
        <dbReference type="ARBA" id="ARBA00022448"/>
    </source>
</evidence>
<evidence type="ECO:0000256" key="9">
    <source>
        <dbReference type="ARBA" id="ARBA00061661"/>
    </source>
</evidence>
<dbReference type="SMART" id="SM00164">
    <property type="entry name" value="TBC"/>
    <property type="match status" value="1"/>
</dbReference>
<evidence type="ECO:0000256" key="4">
    <source>
        <dbReference type="ARBA" id="ARBA00022483"/>
    </source>
</evidence>
<feature type="coiled-coil region" evidence="11">
    <location>
        <begin position="834"/>
        <end position="868"/>
    </location>
</feature>
<feature type="compositionally biased region" description="Polar residues" evidence="12">
    <location>
        <begin position="202"/>
        <end position="214"/>
    </location>
</feature>
<proteinExistence type="inferred from homology"/>
<evidence type="ECO:0000256" key="10">
    <source>
        <dbReference type="ARBA" id="ARBA00072088"/>
    </source>
</evidence>
<dbReference type="KEGG" id="zmk:HG535_0A06800"/>
<dbReference type="InterPro" id="IPR050302">
    <property type="entry name" value="Rab_GAP_TBC_domain"/>
</dbReference>
<dbReference type="Pfam" id="PF23436">
    <property type="entry name" value="RabGap-TBC_2"/>
    <property type="match status" value="1"/>
</dbReference>
<dbReference type="GO" id="GO:0005737">
    <property type="term" value="C:cytoplasm"/>
    <property type="evidence" value="ECO:0007669"/>
    <property type="project" value="UniProtKB-SubCell"/>
</dbReference>
<dbReference type="Proteomes" id="UP000509704">
    <property type="component" value="Chromosome 1"/>
</dbReference>
<keyword evidence="6" id="KW-0931">ER-Golgi transport</keyword>
<dbReference type="GO" id="GO:0006887">
    <property type="term" value="P:exocytosis"/>
    <property type="evidence" value="ECO:0007669"/>
    <property type="project" value="UniProtKB-KW"/>
</dbReference>
<comment type="similarity">
    <text evidence="9">Belongs to the GYP5 family.</text>
</comment>
<feature type="domain" description="Rab-GAP TBC" evidence="13">
    <location>
        <begin position="433"/>
        <end position="612"/>
    </location>
</feature>
<dbReference type="FunFam" id="1.10.472.80:FF:000044">
    <property type="entry name" value="GTPase-activating protein GYP5"/>
    <property type="match status" value="1"/>
</dbReference>
<dbReference type="PROSITE" id="PS50086">
    <property type="entry name" value="TBC_RABGAP"/>
    <property type="match status" value="1"/>
</dbReference>
<gene>
    <name evidence="14" type="ORF">HG535_0A06800</name>
</gene>
<dbReference type="GO" id="GO:0030427">
    <property type="term" value="C:site of polarized growth"/>
    <property type="evidence" value="ECO:0007669"/>
    <property type="project" value="UniProtKB-ARBA"/>
</dbReference>
<protein>
    <recommendedName>
        <fullName evidence="10">GTPase-activating protein GYP5</fullName>
    </recommendedName>
</protein>
<keyword evidence="3" id="KW-0343">GTPase activation</keyword>
<keyword evidence="4" id="KW-0268">Exocytosis</keyword>
<dbReference type="AlphaFoldDB" id="A0A7H9AWG0"/>
<dbReference type="FunFam" id="1.10.10.750:FF:000003">
    <property type="entry name" value="GTPase activating protein (Evi5)"/>
    <property type="match status" value="1"/>
</dbReference>
<evidence type="ECO:0000313" key="14">
    <source>
        <dbReference type="EMBL" id="QLG70738.1"/>
    </source>
</evidence>
<evidence type="ECO:0000313" key="15">
    <source>
        <dbReference type="Proteomes" id="UP000509704"/>
    </source>
</evidence>
<feature type="coiled-coil region" evidence="11">
    <location>
        <begin position="740"/>
        <end position="774"/>
    </location>
</feature>
<name>A0A7H9AWG0_ZYGMR</name>
<evidence type="ECO:0000256" key="11">
    <source>
        <dbReference type="SAM" id="Coils"/>
    </source>
</evidence>
<dbReference type="Gene3D" id="1.10.8.270">
    <property type="entry name" value="putative rabgap domain of human tbc1 domain family member 14 like domains"/>
    <property type="match status" value="1"/>
</dbReference>
<evidence type="ECO:0000259" key="13">
    <source>
        <dbReference type="PROSITE" id="PS50086"/>
    </source>
</evidence>
<accession>A0A7H9AWG0</accession>
<dbReference type="PANTHER" id="PTHR47219">
    <property type="entry name" value="RAB GTPASE-ACTIVATING PROTEIN 1-LIKE"/>
    <property type="match status" value="1"/>
</dbReference>
<evidence type="ECO:0000256" key="12">
    <source>
        <dbReference type="SAM" id="MobiDB-lite"/>
    </source>
</evidence>
<dbReference type="SUPFAM" id="SSF47923">
    <property type="entry name" value="Ypt/Rab-GAP domain of gyp1p"/>
    <property type="match status" value="2"/>
</dbReference>
<feature type="region of interest" description="Disordered" evidence="12">
    <location>
        <begin position="1"/>
        <end position="28"/>
    </location>
</feature>